<dbReference type="RefSeq" id="WP_378205390.1">
    <property type="nucleotide sequence ID" value="NZ_JBHLZP010000166.1"/>
</dbReference>
<organism evidence="1 2">
    <name type="scientific">Actinoallomurus acaciae</name>
    <dbReference type="NCBI Taxonomy" id="502577"/>
    <lineage>
        <taxon>Bacteria</taxon>
        <taxon>Bacillati</taxon>
        <taxon>Actinomycetota</taxon>
        <taxon>Actinomycetes</taxon>
        <taxon>Streptosporangiales</taxon>
        <taxon>Thermomonosporaceae</taxon>
        <taxon>Actinoallomurus</taxon>
    </lineage>
</organism>
<evidence type="ECO:0000313" key="2">
    <source>
        <dbReference type="Proteomes" id="UP001589627"/>
    </source>
</evidence>
<keyword evidence="2" id="KW-1185">Reference proteome</keyword>
<sequence>MRHSVIPASMTWAAAMERHLAVVRILTGAGCTNDPVIVVDPVTAFRTVAVARGRNSGIAGITLAELDDQVPTTVRAYRNGRPAGQIVLDQPVTTDPPPPPLPPSPTPIVRVVCLKPRPGVLRPMYCILKTFSPRTAD</sequence>
<accession>A0ABV5YK16</accession>
<proteinExistence type="predicted"/>
<evidence type="ECO:0000313" key="1">
    <source>
        <dbReference type="EMBL" id="MFB9834901.1"/>
    </source>
</evidence>
<comment type="caution">
    <text evidence="1">The sequence shown here is derived from an EMBL/GenBank/DDBJ whole genome shotgun (WGS) entry which is preliminary data.</text>
</comment>
<gene>
    <name evidence="1" type="ORF">ACFFNX_22195</name>
</gene>
<protein>
    <submittedName>
        <fullName evidence="1">Uncharacterized protein</fullName>
    </submittedName>
</protein>
<dbReference type="Proteomes" id="UP001589627">
    <property type="component" value="Unassembled WGS sequence"/>
</dbReference>
<reference evidence="1 2" key="1">
    <citation type="submission" date="2024-09" db="EMBL/GenBank/DDBJ databases">
        <authorList>
            <person name="Sun Q."/>
            <person name="Mori K."/>
        </authorList>
    </citation>
    <scope>NUCLEOTIDE SEQUENCE [LARGE SCALE GENOMIC DNA]</scope>
    <source>
        <strain evidence="1 2">TBRC 0563</strain>
    </source>
</reference>
<name>A0ABV5YK16_9ACTN</name>
<dbReference type="EMBL" id="JBHLZP010000166">
    <property type="protein sequence ID" value="MFB9834901.1"/>
    <property type="molecule type" value="Genomic_DNA"/>
</dbReference>